<evidence type="ECO:0000256" key="1">
    <source>
        <dbReference type="SAM" id="MobiDB-lite"/>
    </source>
</evidence>
<dbReference type="InterPro" id="IPR011050">
    <property type="entry name" value="Pectin_lyase_fold/virulence"/>
</dbReference>
<dbReference type="RefSeq" id="XP_005778233.1">
    <property type="nucleotide sequence ID" value="XM_005778176.1"/>
</dbReference>
<accession>A0A0D3JQL9</accession>
<dbReference type="InterPro" id="IPR012334">
    <property type="entry name" value="Pectin_lyas_fold"/>
</dbReference>
<dbReference type="Gene3D" id="2.160.20.10">
    <property type="entry name" value="Single-stranded right-handed beta-helix, Pectin lyase-like"/>
    <property type="match status" value="1"/>
</dbReference>
<dbReference type="AlphaFoldDB" id="A0A0D3JQL9"/>
<dbReference type="STRING" id="2903.R1EY40"/>
<keyword evidence="3" id="KW-1185">Reference proteome</keyword>
<feature type="region of interest" description="Disordered" evidence="1">
    <location>
        <begin position="281"/>
        <end position="306"/>
    </location>
</feature>
<feature type="compositionally biased region" description="Acidic residues" evidence="1">
    <location>
        <begin position="284"/>
        <end position="306"/>
    </location>
</feature>
<dbReference type="PaxDb" id="2903-EOD25804"/>
<evidence type="ECO:0000313" key="2">
    <source>
        <dbReference type="EnsemblProtists" id="EOD25804"/>
    </source>
</evidence>
<name>A0A0D3JQL9_EMIH1</name>
<dbReference type="KEGG" id="ehx:EMIHUDRAFT_205951"/>
<evidence type="ECO:0008006" key="4">
    <source>
        <dbReference type="Google" id="ProtNLM"/>
    </source>
</evidence>
<dbReference type="SUPFAM" id="SSF51126">
    <property type="entry name" value="Pectin lyase-like"/>
    <property type="match status" value="1"/>
</dbReference>
<dbReference type="eggNOG" id="ENOG502SXWV">
    <property type="taxonomic scope" value="Eukaryota"/>
</dbReference>
<sequence length="306" mass="32526">MVPLHAVDAPKAEADALSDSLECVSLDAPAVVDMPLELLDLIVLAGGWRGWFTWRAVSRRWSELPEPFRRHVCVVPDDQETIVRGISNAPANEGCGGPLVLVRPGTYAESVRVLRDVTLVGLGEVVVRAPGWESALVWGGYTVRGVKLFDQFDLQSSNAGAGARVHNLTLCQRNQSQATAVYCTWGTPLLTHCRIGGTVHVAGRGAAPTVRHCSIEGSRGAGLRVVDHAGGRYEHLRISGSRTAAAHVSLNARLDAFDHNTFVGNGVDGVVRGDGAWGASLDTPDAEAADGSDSDDEVLYGDADFE</sequence>
<organism evidence="2 3">
    <name type="scientific">Emiliania huxleyi (strain CCMP1516)</name>
    <dbReference type="NCBI Taxonomy" id="280463"/>
    <lineage>
        <taxon>Eukaryota</taxon>
        <taxon>Haptista</taxon>
        <taxon>Haptophyta</taxon>
        <taxon>Prymnesiophyceae</taxon>
        <taxon>Isochrysidales</taxon>
        <taxon>Noelaerhabdaceae</taxon>
        <taxon>Emiliania</taxon>
    </lineage>
</organism>
<dbReference type="EnsemblProtists" id="EOD25804">
    <property type="protein sequence ID" value="EOD25804"/>
    <property type="gene ID" value="EMIHUDRAFT_205951"/>
</dbReference>
<dbReference type="Proteomes" id="UP000013827">
    <property type="component" value="Unassembled WGS sequence"/>
</dbReference>
<dbReference type="GeneID" id="17271350"/>
<proteinExistence type="predicted"/>
<evidence type="ECO:0000313" key="3">
    <source>
        <dbReference type="Proteomes" id="UP000013827"/>
    </source>
</evidence>
<protein>
    <recommendedName>
        <fullName evidence="4">Right handed beta helix domain-containing protein</fullName>
    </recommendedName>
</protein>
<dbReference type="HOGENOM" id="CLU_910393_0_0_1"/>
<reference evidence="3" key="1">
    <citation type="journal article" date="2013" name="Nature">
        <title>Pan genome of the phytoplankton Emiliania underpins its global distribution.</title>
        <authorList>
            <person name="Read B.A."/>
            <person name="Kegel J."/>
            <person name="Klute M.J."/>
            <person name="Kuo A."/>
            <person name="Lefebvre S.C."/>
            <person name="Maumus F."/>
            <person name="Mayer C."/>
            <person name="Miller J."/>
            <person name="Monier A."/>
            <person name="Salamov A."/>
            <person name="Young J."/>
            <person name="Aguilar M."/>
            <person name="Claverie J.M."/>
            <person name="Frickenhaus S."/>
            <person name="Gonzalez K."/>
            <person name="Herman E.K."/>
            <person name="Lin Y.C."/>
            <person name="Napier J."/>
            <person name="Ogata H."/>
            <person name="Sarno A.F."/>
            <person name="Shmutz J."/>
            <person name="Schroeder D."/>
            <person name="de Vargas C."/>
            <person name="Verret F."/>
            <person name="von Dassow P."/>
            <person name="Valentin K."/>
            <person name="Van de Peer Y."/>
            <person name="Wheeler G."/>
            <person name="Dacks J.B."/>
            <person name="Delwiche C.F."/>
            <person name="Dyhrman S.T."/>
            <person name="Glockner G."/>
            <person name="John U."/>
            <person name="Richards T."/>
            <person name="Worden A.Z."/>
            <person name="Zhang X."/>
            <person name="Grigoriev I.V."/>
            <person name="Allen A.E."/>
            <person name="Bidle K."/>
            <person name="Borodovsky M."/>
            <person name="Bowler C."/>
            <person name="Brownlee C."/>
            <person name="Cock J.M."/>
            <person name="Elias M."/>
            <person name="Gladyshev V.N."/>
            <person name="Groth M."/>
            <person name="Guda C."/>
            <person name="Hadaegh A."/>
            <person name="Iglesias-Rodriguez M.D."/>
            <person name="Jenkins J."/>
            <person name="Jones B.M."/>
            <person name="Lawson T."/>
            <person name="Leese F."/>
            <person name="Lindquist E."/>
            <person name="Lobanov A."/>
            <person name="Lomsadze A."/>
            <person name="Malik S.B."/>
            <person name="Marsh M.E."/>
            <person name="Mackinder L."/>
            <person name="Mock T."/>
            <person name="Mueller-Roeber B."/>
            <person name="Pagarete A."/>
            <person name="Parker M."/>
            <person name="Probert I."/>
            <person name="Quesneville H."/>
            <person name="Raines C."/>
            <person name="Rensing S.A."/>
            <person name="Riano-Pachon D.M."/>
            <person name="Richier S."/>
            <person name="Rokitta S."/>
            <person name="Shiraiwa Y."/>
            <person name="Soanes D.M."/>
            <person name="van der Giezen M."/>
            <person name="Wahlund T.M."/>
            <person name="Williams B."/>
            <person name="Wilson W."/>
            <person name="Wolfe G."/>
            <person name="Wurch L.L."/>
        </authorList>
    </citation>
    <scope>NUCLEOTIDE SEQUENCE</scope>
</reference>
<reference evidence="2" key="2">
    <citation type="submission" date="2024-10" db="UniProtKB">
        <authorList>
            <consortium name="EnsemblProtists"/>
        </authorList>
    </citation>
    <scope>IDENTIFICATION</scope>
</reference>